<dbReference type="PANTHER" id="PTHR48109">
    <property type="entry name" value="DIHYDROOROTATE DEHYDROGENASE (QUINONE), MITOCHONDRIAL-RELATED"/>
    <property type="match status" value="1"/>
</dbReference>
<reference evidence="8 9" key="1">
    <citation type="submission" date="2020-06" db="EMBL/GenBank/DDBJ databases">
        <title>High-quality draft genome of sulfate reducer Desulfobacter latus type strain AcrS2 isolated from marine sediment.</title>
        <authorList>
            <person name="Hoppe M."/>
            <person name="Larsen C.K."/>
            <person name="Marshall I.P.G."/>
            <person name="Schramm A."/>
            <person name="Marietou A.G."/>
        </authorList>
    </citation>
    <scope>NUCLEOTIDE SEQUENCE [LARGE SCALE GENOMIC DNA]</scope>
    <source>
        <strain evidence="8 9">AcRS2</strain>
    </source>
</reference>
<dbReference type="EMBL" id="JACADJ010000004">
    <property type="protein sequence ID" value="NWH03763.1"/>
    <property type="molecule type" value="Genomic_DNA"/>
</dbReference>
<dbReference type="AlphaFoldDB" id="A0A850SWG4"/>
<comment type="caution">
    <text evidence="8">The sequence shown here is derived from an EMBL/GenBank/DDBJ whole genome shotgun (WGS) entry which is preliminary data.</text>
</comment>
<evidence type="ECO:0000256" key="6">
    <source>
        <dbReference type="ARBA" id="ARBA00023002"/>
    </source>
</evidence>
<evidence type="ECO:0000256" key="3">
    <source>
        <dbReference type="ARBA" id="ARBA00022630"/>
    </source>
</evidence>
<dbReference type="NCBIfam" id="NF005741">
    <property type="entry name" value="PRK07565.1"/>
    <property type="match status" value="1"/>
</dbReference>
<proteinExistence type="predicted"/>
<evidence type="ECO:0000259" key="7">
    <source>
        <dbReference type="Pfam" id="PF01180"/>
    </source>
</evidence>
<keyword evidence="9" id="KW-1185">Reference proteome</keyword>
<name>A0A850SWG4_9BACT</name>
<feature type="domain" description="Dihydroorotate dehydrogenase catalytic" evidence="7">
    <location>
        <begin position="3"/>
        <end position="284"/>
    </location>
</feature>
<dbReference type="InterPro" id="IPR005720">
    <property type="entry name" value="Dihydroorotate_DH_cat"/>
</dbReference>
<dbReference type="GO" id="GO:0044205">
    <property type="term" value="P:'de novo' UMP biosynthetic process"/>
    <property type="evidence" value="ECO:0007669"/>
    <property type="project" value="UniProtKB-UniPathway"/>
</dbReference>
<evidence type="ECO:0000313" key="8">
    <source>
        <dbReference type="EMBL" id="NWH03763.1"/>
    </source>
</evidence>
<organism evidence="8 9">
    <name type="scientific">Desulfobacter latus</name>
    <dbReference type="NCBI Taxonomy" id="2292"/>
    <lineage>
        <taxon>Bacteria</taxon>
        <taxon>Pseudomonadati</taxon>
        <taxon>Thermodesulfobacteriota</taxon>
        <taxon>Desulfobacteria</taxon>
        <taxon>Desulfobacterales</taxon>
        <taxon>Desulfobacteraceae</taxon>
        <taxon>Desulfobacter</taxon>
    </lineage>
</organism>
<dbReference type="GO" id="GO:0005737">
    <property type="term" value="C:cytoplasm"/>
    <property type="evidence" value="ECO:0007669"/>
    <property type="project" value="InterPro"/>
</dbReference>
<keyword evidence="4" id="KW-0288">FMN</keyword>
<dbReference type="InterPro" id="IPR013785">
    <property type="entry name" value="Aldolase_TIM"/>
</dbReference>
<comment type="pathway">
    <text evidence="2">Pyrimidine metabolism; UMP biosynthesis via de novo pathway.</text>
</comment>
<dbReference type="SUPFAM" id="SSF51395">
    <property type="entry name" value="FMN-linked oxidoreductases"/>
    <property type="match status" value="1"/>
</dbReference>
<dbReference type="UniPathway" id="UPA00070"/>
<dbReference type="Pfam" id="PF01180">
    <property type="entry name" value="DHO_dh"/>
    <property type="match status" value="1"/>
</dbReference>
<dbReference type="PIRSF" id="PIRSF000164">
    <property type="entry name" value="DHO_oxidase"/>
    <property type="match status" value="1"/>
</dbReference>
<protein>
    <submittedName>
        <fullName evidence="8">Dihydroorotate dehydrogenase-like protein</fullName>
    </submittedName>
</protein>
<dbReference type="Gene3D" id="3.20.20.70">
    <property type="entry name" value="Aldolase class I"/>
    <property type="match status" value="1"/>
</dbReference>
<evidence type="ECO:0000256" key="5">
    <source>
        <dbReference type="ARBA" id="ARBA00022975"/>
    </source>
</evidence>
<keyword evidence="6" id="KW-0560">Oxidoreductase</keyword>
<sequence>MDLSTTYLGLPLKNPVIVGSSGLTDAPEKIKEWEKNDAGAVILKSLFEEEIIFEYEEVLKEVKNTGYNMEQFDYYDFVLKKKKLDAYLALIEEAKKAVSIPVIASVNCVYSHEWTAFADKIQDAGADAIELNMFFLPSDMTRTSREMEERYLKVINALTARVSIPVSVKISYHFSSLGQMIKTISDTGVSGMVLFNRFFNPDIDIERQEIKPSFVFSAPSDIAMPLRWIALMYQRVNCDLAASTGVHDGEAVIKQILAGAQAVQVVSALYKNRTGTIPAMLDRLSGWMGDKGYGALSDFRGKLSHVEAENPAILERVQFMKYYA</sequence>
<evidence type="ECO:0000256" key="4">
    <source>
        <dbReference type="ARBA" id="ARBA00022643"/>
    </source>
</evidence>
<evidence type="ECO:0000313" key="9">
    <source>
        <dbReference type="Proteomes" id="UP000553343"/>
    </source>
</evidence>
<dbReference type="GO" id="GO:0004152">
    <property type="term" value="F:dihydroorotate dehydrogenase activity"/>
    <property type="evidence" value="ECO:0007669"/>
    <property type="project" value="InterPro"/>
</dbReference>
<dbReference type="RefSeq" id="WP_178365215.1">
    <property type="nucleotide sequence ID" value="NZ_JACADJ010000004.1"/>
</dbReference>
<evidence type="ECO:0000256" key="1">
    <source>
        <dbReference type="ARBA" id="ARBA00001917"/>
    </source>
</evidence>
<dbReference type="InterPro" id="IPR012135">
    <property type="entry name" value="Dihydroorotate_DH_1_2"/>
</dbReference>
<comment type="cofactor">
    <cofactor evidence="1">
        <name>FMN</name>
        <dbReference type="ChEBI" id="CHEBI:58210"/>
    </cofactor>
</comment>
<evidence type="ECO:0000256" key="2">
    <source>
        <dbReference type="ARBA" id="ARBA00004725"/>
    </source>
</evidence>
<dbReference type="PANTHER" id="PTHR48109:SF3">
    <property type="entry name" value="SLL0744 PROTEIN"/>
    <property type="match status" value="1"/>
</dbReference>
<keyword evidence="5" id="KW-0665">Pyrimidine biosynthesis</keyword>
<dbReference type="InterPro" id="IPR050074">
    <property type="entry name" value="DHO_dehydrogenase"/>
</dbReference>
<accession>A0A850SWG4</accession>
<gene>
    <name evidence="8" type="ORF">HXW94_01945</name>
</gene>
<dbReference type="GO" id="GO:0006207">
    <property type="term" value="P:'de novo' pyrimidine nucleobase biosynthetic process"/>
    <property type="evidence" value="ECO:0007669"/>
    <property type="project" value="TreeGrafter"/>
</dbReference>
<keyword evidence="3" id="KW-0285">Flavoprotein</keyword>
<dbReference type="Proteomes" id="UP000553343">
    <property type="component" value="Unassembled WGS sequence"/>
</dbReference>